<dbReference type="STRING" id="1194083.BN12_180015"/>
<name>A0A077LUP5_9MICO</name>
<sequence length="228" mass="24628">MTSDAVPAGGGRQAVLDALRGAAQPVTIAAVAEELGVHQNTVRFHLDTLVANGQAERVAPQRRGPGRPAQLFRAVRVMDPSGPRHYHLLAELLVEALAETSDATERALEVGSAWGRSVPEPTVADEEQPARAVEEVQVLLTDLGFAPERLEADPDSRLDGAEELRIGLRRCPFLELARRAPQIVCPVHLGIVRGATDAWEAPITVTSLEPFAEPDVCVMHLAPRTEER</sequence>
<gene>
    <name evidence="1" type="ORF">BN12_180015</name>
</gene>
<keyword evidence="2" id="KW-1185">Reference proteome</keyword>
<accession>A0A077LUP5</accession>
<organism evidence="1 2">
    <name type="scientific">Nostocoides japonicum T1-X7</name>
    <dbReference type="NCBI Taxonomy" id="1194083"/>
    <lineage>
        <taxon>Bacteria</taxon>
        <taxon>Bacillati</taxon>
        <taxon>Actinomycetota</taxon>
        <taxon>Actinomycetes</taxon>
        <taxon>Micrococcales</taxon>
        <taxon>Intrasporangiaceae</taxon>
        <taxon>Nostocoides</taxon>
    </lineage>
</organism>
<dbReference type="OrthoDB" id="3399802at2"/>
<dbReference type="RefSeq" id="WP_083454393.1">
    <property type="nucleotide sequence ID" value="NZ_HF570958.1"/>
</dbReference>
<dbReference type="InterPro" id="IPR036388">
    <property type="entry name" value="WH-like_DNA-bd_sf"/>
</dbReference>
<proteinExistence type="predicted"/>
<dbReference type="SUPFAM" id="SSF46785">
    <property type="entry name" value="Winged helix' DNA-binding domain"/>
    <property type="match status" value="1"/>
</dbReference>
<reference evidence="1 2" key="1">
    <citation type="journal article" date="2013" name="ISME J.">
        <title>A metabolic model for members of the genus Tetrasphaera involved in enhanced biological phosphorus removal.</title>
        <authorList>
            <person name="Kristiansen R."/>
            <person name="Nguyen H.T.T."/>
            <person name="Saunders A.M."/>
            <person name="Nielsen J.L."/>
            <person name="Wimmer R."/>
            <person name="Le V.Q."/>
            <person name="McIlroy S.J."/>
            <person name="Petrovski S."/>
            <person name="Seviour R.J."/>
            <person name="Calteau A."/>
            <person name="Nielsen K.L."/>
            <person name="Nielsen P.H."/>
        </authorList>
    </citation>
    <scope>NUCLEOTIDE SEQUENCE [LARGE SCALE GENOMIC DNA]</scope>
    <source>
        <strain evidence="1 2">T1-X7</strain>
    </source>
</reference>
<evidence type="ECO:0000313" key="2">
    <source>
        <dbReference type="Proteomes" id="UP000035721"/>
    </source>
</evidence>
<protein>
    <submittedName>
        <fullName evidence="1">Transcriptional regulator</fullName>
    </submittedName>
</protein>
<dbReference type="Proteomes" id="UP000035721">
    <property type="component" value="Unassembled WGS sequence"/>
</dbReference>
<evidence type="ECO:0000313" key="1">
    <source>
        <dbReference type="EMBL" id="CCH77281.1"/>
    </source>
</evidence>
<dbReference type="AlphaFoldDB" id="A0A077LUP5"/>
<dbReference type="EMBL" id="CAJB01000090">
    <property type="protein sequence ID" value="CCH77281.1"/>
    <property type="molecule type" value="Genomic_DNA"/>
</dbReference>
<comment type="caution">
    <text evidence="1">The sequence shown here is derived from an EMBL/GenBank/DDBJ whole genome shotgun (WGS) entry which is preliminary data.</text>
</comment>
<dbReference type="Gene3D" id="1.10.10.10">
    <property type="entry name" value="Winged helix-like DNA-binding domain superfamily/Winged helix DNA-binding domain"/>
    <property type="match status" value="1"/>
</dbReference>
<dbReference type="Pfam" id="PF12840">
    <property type="entry name" value="HTH_20"/>
    <property type="match status" value="1"/>
</dbReference>
<dbReference type="InterPro" id="IPR036390">
    <property type="entry name" value="WH_DNA-bd_sf"/>
</dbReference>